<comment type="similarity">
    <text evidence="2">Belongs to the SusD family.</text>
</comment>
<dbReference type="SUPFAM" id="SSF48452">
    <property type="entry name" value="TPR-like"/>
    <property type="match status" value="1"/>
</dbReference>
<keyword evidence="3 6" id="KW-0732">Signal</keyword>
<dbReference type="Pfam" id="PF07980">
    <property type="entry name" value="SusD_RagB"/>
    <property type="match status" value="1"/>
</dbReference>
<dbReference type="InterPro" id="IPR012944">
    <property type="entry name" value="SusD_RagB_dom"/>
</dbReference>
<sequence>MKKYIQSLKIALCALVFLSSCDLLDITPDHVVPEEAAFSDVDSYQMALNNVFRKMTSSVMNMQSTDFASDDFSSVLPGYAPTNYYIYNWDYQTQPQPFIWSYQYQLIAQENVLIGNYSIVPANDETEQKEIDQIYAQALGLRAWSLFNLVQLYAPHYTGENGAEAAIPLKLKLDLEYLPRASLTEVFQQIYSDLEKAEQLFVDTDYAPSSTRKAYQFGLDAVRALQARVALFAGDLDKAKDASAHFIHTPLLSKETYWMLWEDQFGTANKEIIFMTHDLSDTDDADLVDYHEMYVTNNVSLSDELMTSFSADDVRKEASYIGPNQMPYKHIIPVNERNSQPDRNLHYKHFRLAEQYLIYAEAVLESAPDEAMRVLNLLKEARGAELLTQAPTKLDILNERRKELFAEGLRFYDLKRLSSELNIVVQRKDGKVLTPNSPLYIWDIPKEETNSNPYIN</sequence>
<keyword evidence="4" id="KW-0472">Membrane</keyword>
<dbReference type="InterPro" id="IPR033985">
    <property type="entry name" value="SusD-like_N"/>
</dbReference>
<evidence type="ECO:0000259" key="7">
    <source>
        <dbReference type="Pfam" id="PF07980"/>
    </source>
</evidence>
<evidence type="ECO:0000313" key="9">
    <source>
        <dbReference type="EMBL" id="SFF44477.1"/>
    </source>
</evidence>
<organism evidence="9 10">
    <name type="scientific">Sunxiuqinia elliptica</name>
    <dbReference type="NCBI Taxonomy" id="655355"/>
    <lineage>
        <taxon>Bacteria</taxon>
        <taxon>Pseudomonadati</taxon>
        <taxon>Bacteroidota</taxon>
        <taxon>Bacteroidia</taxon>
        <taxon>Marinilabiliales</taxon>
        <taxon>Prolixibacteraceae</taxon>
        <taxon>Sunxiuqinia</taxon>
    </lineage>
</organism>
<keyword evidence="5" id="KW-0998">Cell outer membrane</keyword>
<feature type="signal peptide" evidence="6">
    <location>
        <begin position="1"/>
        <end position="24"/>
    </location>
</feature>
<feature type="domain" description="RagB/SusD" evidence="7">
    <location>
        <begin position="278"/>
        <end position="451"/>
    </location>
</feature>
<comment type="subcellular location">
    <subcellularLocation>
        <location evidence="1">Cell outer membrane</location>
    </subcellularLocation>
</comment>
<name>A0A1I2ITV9_9BACT</name>
<dbReference type="GO" id="GO:0009279">
    <property type="term" value="C:cell outer membrane"/>
    <property type="evidence" value="ECO:0007669"/>
    <property type="project" value="UniProtKB-SubCell"/>
</dbReference>
<dbReference type="PROSITE" id="PS51257">
    <property type="entry name" value="PROKAR_LIPOPROTEIN"/>
    <property type="match status" value="1"/>
</dbReference>
<evidence type="ECO:0000256" key="5">
    <source>
        <dbReference type="ARBA" id="ARBA00023237"/>
    </source>
</evidence>
<evidence type="ECO:0000256" key="6">
    <source>
        <dbReference type="SAM" id="SignalP"/>
    </source>
</evidence>
<protein>
    <submittedName>
        <fullName evidence="9">SusD family protein</fullName>
    </submittedName>
</protein>
<dbReference type="Gene3D" id="1.25.40.390">
    <property type="match status" value="1"/>
</dbReference>
<gene>
    <name evidence="9" type="ORF">SAMN05216283_106183</name>
</gene>
<dbReference type="Proteomes" id="UP000198964">
    <property type="component" value="Unassembled WGS sequence"/>
</dbReference>
<feature type="chain" id="PRO_5011612346" evidence="6">
    <location>
        <begin position="25"/>
        <end position="456"/>
    </location>
</feature>
<evidence type="ECO:0000256" key="3">
    <source>
        <dbReference type="ARBA" id="ARBA00022729"/>
    </source>
</evidence>
<evidence type="ECO:0000313" key="10">
    <source>
        <dbReference type="Proteomes" id="UP000198964"/>
    </source>
</evidence>
<dbReference type="AlphaFoldDB" id="A0A1I2ITV9"/>
<reference evidence="9 10" key="1">
    <citation type="submission" date="2016-10" db="EMBL/GenBank/DDBJ databases">
        <authorList>
            <person name="de Groot N.N."/>
        </authorList>
    </citation>
    <scope>NUCLEOTIDE SEQUENCE [LARGE SCALE GENOMIC DNA]</scope>
    <source>
        <strain evidence="9 10">CGMCC 1.9156</strain>
    </source>
</reference>
<evidence type="ECO:0000256" key="2">
    <source>
        <dbReference type="ARBA" id="ARBA00006275"/>
    </source>
</evidence>
<dbReference type="EMBL" id="FONW01000006">
    <property type="protein sequence ID" value="SFF44477.1"/>
    <property type="molecule type" value="Genomic_DNA"/>
</dbReference>
<feature type="domain" description="SusD-like N-terminal" evidence="8">
    <location>
        <begin position="24"/>
        <end position="230"/>
    </location>
</feature>
<proteinExistence type="inferred from homology"/>
<dbReference type="Pfam" id="PF14322">
    <property type="entry name" value="SusD-like_3"/>
    <property type="match status" value="1"/>
</dbReference>
<dbReference type="RefSeq" id="WP_093920312.1">
    <property type="nucleotide sequence ID" value="NZ_FONW01000006.1"/>
</dbReference>
<evidence type="ECO:0000259" key="8">
    <source>
        <dbReference type="Pfam" id="PF14322"/>
    </source>
</evidence>
<dbReference type="InterPro" id="IPR011990">
    <property type="entry name" value="TPR-like_helical_dom_sf"/>
</dbReference>
<evidence type="ECO:0000256" key="4">
    <source>
        <dbReference type="ARBA" id="ARBA00023136"/>
    </source>
</evidence>
<evidence type="ECO:0000256" key="1">
    <source>
        <dbReference type="ARBA" id="ARBA00004442"/>
    </source>
</evidence>
<keyword evidence="10" id="KW-1185">Reference proteome</keyword>
<accession>A0A1I2ITV9</accession>
<dbReference type="STRING" id="655355.SAMN05216283_106183"/>